<accession>A0A9D1D3J9</accession>
<dbReference type="SUPFAM" id="SSF48371">
    <property type="entry name" value="ARM repeat"/>
    <property type="match status" value="1"/>
</dbReference>
<dbReference type="EMBL" id="DVGB01000050">
    <property type="protein sequence ID" value="HIR01426.1"/>
    <property type="molecule type" value="Genomic_DNA"/>
</dbReference>
<organism evidence="1 2">
    <name type="scientific">Candidatus Aveggerthella stercoripullorum</name>
    <dbReference type="NCBI Taxonomy" id="2840688"/>
    <lineage>
        <taxon>Bacteria</taxon>
        <taxon>Bacillati</taxon>
        <taxon>Actinomycetota</taxon>
        <taxon>Coriobacteriia</taxon>
        <taxon>Eggerthellales</taxon>
        <taxon>Eggerthellaceae</taxon>
        <taxon>Eggerthellaceae incertae sedis</taxon>
        <taxon>Candidatus Aveggerthella</taxon>
    </lineage>
</organism>
<gene>
    <name evidence="1" type="ORF">IAA69_04110</name>
</gene>
<evidence type="ECO:0008006" key="3">
    <source>
        <dbReference type="Google" id="ProtNLM"/>
    </source>
</evidence>
<dbReference type="InterPro" id="IPR016024">
    <property type="entry name" value="ARM-type_fold"/>
</dbReference>
<dbReference type="Proteomes" id="UP000824261">
    <property type="component" value="Unassembled WGS sequence"/>
</dbReference>
<comment type="caution">
    <text evidence="1">The sequence shown here is derived from an EMBL/GenBank/DDBJ whole genome shotgun (WGS) entry which is preliminary data.</text>
</comment>
<evidence type="ECO:0000313" key="2">
    <source>
        <dbReference type="Proteomes" id="UP000824261"/>
    </source>
</evidence>
<reference evidence="1" key="2">
    <citation type="journal article" date="2021" name="PeerJ">
        <title>Extensive microbial diversity within the chicken gut microbiome revealed by metagenomics and culture.</title>
        <authorList>
            <person name="Gilroy R."/>
            <person name="Ravi A."/>
            <person name="Getino M."/>
            <person name="Pursley I."/>
            <person name="Horton D.L."/>
            <person name="Alikhan N.F."/>
            <person name="Baker D."/>
            <person name="Gharbi K."/>
            <person name="Hall N."/>
            <person name="Watson M."/>
            <person name="Adriaenssens E.M."/>
            <person name="Foster-Nyarko E."/>
            <person name="Jarju S."/>
            <person name="Secka A."/>
            <person name="Antonio M."/>
            <person name="Oren A."/>
            <person name="Chaudhuri R.R."/>
            <person name="La Ragione R."/>
            <person name="Hildebrand F."/>
            <person name="Pallen M.J."/>
        </authorList>
    </citation>
    <scope>NUCLEOTIDE SEQUENCE</scope>
    <source>
        <strain evidence="1">ChiGjej1B1-2707</strain>
    </source>
</reference>
<evidence type="ECO:0000313" key="1">
    <source>
        <dbReference type="EMBL" id="HIR01426.1"/>
    </source>
</evidence>
<reference evidence="1" key="1">
    <citation type="submission" date="2020-10" db="EMBL/GenBank/DDBJ databases">
        <authorList>
            <person name="Gilroy R."/>
        </authorList>
    </citation>
    <scope>NUCLEOTIDE SEQUENCE</scope>
    <source>
        <strain evidence="1">ChiGjej1B1-2707</strain>
    </source>
</reference>
<name>A0A9D1D3J9_9ACTN</name>
<proteinExistence type="predicted"/>
<sequence length="208" mass="22768">MRKGRRRAVSTASESILAAAHEAAADKDKLEKLFENLEGSSRRTRQLSASVLAVIARENPELVADRTNAFVDALNRPEAQTRWECLDALTELVAVDSRACDKAIPGAETALFDEESGPARLAAMRFLCRLGSTTENRSEKVWPLIDEAIQCYHGDFEFQDMLVAVTGFSEGKLADAVKAALAERMAFDASNGKGVLKRRAAQILENVK</sequence>
<protein>
    <recommendedName>
        <fullName evidence="3">HEAT repeat domain-containing protein</fullName>
    </recommendedName>
</protein>
<dbReference type="Gene3D" id="1.25.10.10">
    <property type="entry name" value="Leucine-rich Repeat Variant"/>
    <property type="match status" value="1"/>
</dbReference>
<dbReference type="AlphaFoldDB" id="A0A9D1D3J9"/>
<dbReference type="InterPro" id="IPR011989">
    <property type="entry name" value="ARM-like"/>
</dbReference>